<organism evidence="1 2">
    <name type="scientific">Streptococcus pneumoniae</name>
    <dbReference type="NCBI Taxonomy" id="1313"/>
    <lineage>
        <taxon>Bacteria</taxon>
        <taxon>Bacillati</taxon>
        <taxon>Bacillota</taxon>
        <taxon>Bacilli</taxon>
        <taxon>Lactobacillales</taxon>
        <taxon>Streptococcaceae</taxon>
        <taxon>Streptococcus</taxon>
    </lineage>
</organism>
<sequence length="453" mass="54312">MLNKKEWKDLTISKSENDSIISCLYNWGFELPKSKEYTFSLTWYGYNNVSYKYCEKECLTLGELSLLFPQLNDLFWENQKDNIEGRRNFYKNCKNLLGKFNIYSVRDILEISDRDLQFALTNRVGSKEFENSIVSLMYINKLSDDNKAENTLEKKLYFSINNEDSIIPYYENTLGMTAENYYFTASHRTFFSSTFPDFFKIDVPYKISNSVRNLTRNELRIRASEIIKSELANSENPILKIFDDYAYVRIGKRNMVLRNKFFNGFIAPLFAFFQQRIFDNGKSFFTHFYDLRKNTSQNIPDYLLLNILFPLIDCFEFFLNVSIKYKRLIFPYDFHMQNIMISIYDNQIGFIFQDFDMSKELTVTSFYEQLDFFFEKFVVTNILESINELKLDEKKYIMREMKKIINTKIIIKAESYFGFPSPSEVIFPDFMKQYLRENQNVKERTIKYRSYLR</sequence>
<reference evidence="1 2" key="1">
    <citation type="submission" date="2015-03" db="EMBL/GenBank/DDBJ databases">
        <authorList>
            <consortium name="Pathogen Informatics"/>
            <person name="Murphy D."/>
        </authorList>
    </citation>
    <scope>NUCLEOTIDE SEQUENCE [LARGE SCALE GENOMIC DNA]</scope>
    <source>
        <strain evidence="2">type strain: N</strain>
    </source>
</reference>
<name>A0A0U0A242_STREE</name>
<evidence type="ECO:0000313" key="1">
    <source>
        <dbReference type="EMBL" id="CIV04805.1"/>
    </source>
</evidence>
<comment type="caution">
    <text evidence="1">The sequence shown here is derived from an EMBL/GenBank/DDBJ whole genome shotgun (WGS) entry which is preliminary data.</text>
</comment>
<dbReference type="EMBL" id="CKLF01000002">
    <property type="protein sequence ID" value="CIV04805.1"/>
    <property type="molecule type" value="Genomic_DNA"/>
</dbReference>
<dbReference type="AlphaFoldDB" id="A0A0U0A242"/>
<evidence type="ECO:0000313" key="2">
    <source>
        <dbReference type="Proteomes" id="UP000040910"/>
    </source>
</evidence>
<protein>
    <submittedName>
        <fullName evidence="1">Uncharacterized protein</fullName>
    </submittedName>
</protein>
<gene>
    <name evidence="1" type="ORF">ERS019316_00209</name>
</gene>
<accession>A0A0U0A242</accession>
<proteinExistence type="predicted"/>
<dbReference type="RefSeq" id="WP_050087003.1">
    <property type="nucleotide sequence ID" value="NZ_CFBY01000005.1"/>
</dbReference>
<dbReference type="Proteomes" id="UP000040910">
    <property type="component" value="Unassembled WGS sequence"/>
</dbReference>